<keyword evidence="7" id="KW-0224">Dipeptidase</keyword>
<reference evidence="9 10" key="1">
    <citation type="submission" date="2019-11" db="EMBL/GenBank/DDBJ databases">
        <title>Complete genome sequence of Spiroplasma tabanidicola TAUS-1 (DSM 22603).</title>
        <authorList>
            <person name="Huang C.-T."/>
            <person name="Lin Y.-C."/>
            <person name="Kuo C.-H."/>
        </authorList>
    </citation>
    <scope>NUCLEOTIDE SEQUENCE [LARGE SCALE GENOMIC DNA]</scope>
    <source>
        <strain evidence="9 10">TAUS-1</strain>
    </source>
</reference>
<dbReference type="GO" id="GO:0006526">
    <property type="term" value="P:L-arginine biosynthetic process"/>
    <property type="evidence" value="ECO:0007669"/>
    <property type="project" value="TreeGrafter"/>
</dbReference>
<dbReference type="InterPro" id="IPR010964">
    <property type="entry name" value="M20A_pepV-rel"/>
</dbReference>
<evidence type="ECO:0000313" key="10">
    <source>
        <dbReference type="Proteomes" id="UP000424468"/>
    </source>
</evidence>
<evidence type="ECO:0000256" key="1">
    <source>
        <dbReference type="ARBA" id="ARBA00001947"/>
    </source>
</evidence>
<dbReference type="GO" id="GO:0008270">
    <property type="term" value="F:zinc ion binding"/>
    <property type="evidence" value="ECO:0007669"/>
    <property type="project" value="InterPro"/>
</dbReference>
<evidence type="ECO:0000256" key="2">
    <source>
        <dbReference type="ARBA" id="ARBA00006247"/>
    </source>
</evidence>
<dbReference type="InterPro" id="IPR036264">
    <property type="entry name" value="Bact_exopeptidase_dim_dom"/>
</dbReference>
<organism evidence="9 10">
    <name type="scientific">Spiroplasma tabanidicola</name>
    <dbReference type="NCBI Taxonomy" id="324079"/>
    <lineage>
        <taxon>Bacteria</taxon>
        <taxon>Bacillati</taxon>
        <taxon>Mycoplasmatota</taxon>
        <taxon>Mollicutes</taxon>
        <taxon>Entomoplasmatales</taxon>
        <taxon>Spiroplasmataceae</taxon>
        <taxon>Spiroplasma</taxon>
    </lineage>
</organism>
<dbReference type="NCBIfam" id="TIGR01887">
    <property type="entry name" value="dipeptidaselike"/>
    <property type="match status" value="1"/>
</dbReference>
<accession>A0A6I6C9W5</accession>
<evidence type="ECO:0000256" key="3">
    <source>
        <dbReference type="ARBA" id="ARBA00022670"/>
    </source>
</evidence>
<dbReference type="Pfam" id="PF01546">
    <property type="entry name" value="Peptidase_M20"/>
    <property type="match status" value="1"/>
</dbReference>
<dbReference type="Proteomes" id="UP000424468">
    <property type="component" value="Chromosome"/>
</dbReference>
<evidence type="ECO:0000256" key="4">
    <source>
        <dbReference type="ARBA" id="ARBA00022723"/>
    </source>
</evidence>
<comment type="similarity">
    <text evidence="2">Belongs to the peptidase M20A family.</text>
</comment>
<dbReference type="InterPro" id="IPR002933">
    <property type="entry name" value="Peptidase_M20"/>
</dbReference>
<dbReference type="SUPFAM" id="SSF55031">
    <property type="entry name" value="Bacterial exopeptidase dimerisation domain"/>
    <property type="match status" value="1"/>
</dbReference>
<dbReference type="OrthoDB" id="9761532at2"/>
<protein>
    <submittedName>
        <fullName evidence="9">Dipeptidase PepV</fullName>
    </submittedName>
</protein>
<evidence type="ECO:0000313" key="9">
    <source>
        <dbReference type="EMBL" id="QGS51691.1"/>
    </source>
</evidence>
<dbReference type="Gene3D" id="3.30.70.360">
    <property type="match status" value="2"/>
</dbReference>
<dbReference type="GO" id="GO:0008777">
    <property type="term" value="F:acetylornithine deacetylase activity"/>
    <property type="evidence" value="ECO:0007669"/>
    <property type="project" value="TreeGrafter"/>
</dbReference>
<evidence type="ECO:0000256" key="5">
    <source>
        <dbReference type="ARBA" id="ARBA00022801"/>
    </source>
</evidence>
<dbReference type="KEGG" id="stab:STABA_v1c03280"/>
<dbReference type="PANTHER" id="PTHR43808:SF31">
    <property type="entry name" value="N-ACETYL-L-CITRULLINE DEACETYLASE"/>
    <property type="match status" value="1"/>
</dbReference>
<dbReference type="AlphaFoldDB" id="A0A6I6C9W5"/>
<dbReference type="Gene3D" id="3.40.630.10">
    <property type="entry name" value="Zn peptidases"/>
    <property type="match status" value="1"/>
</dbReference>
<name>A0A6I6C9W5_9MOLU</name>
<keyword evidence="10" id="KW-1185">Reference proteome</keyword>
<dbReference type="SUPFAM" id="SSF53187">
    <property type="entry name" value="Zn-dependent exopeptidases"/>
    <property type="match status" value="1"/>
</dbReference>
<keyword evidence="8" id="KW-0482">Metalloprotease</keyword>
<dbReference type="EMBL" id="CP046276">
    <property type="protein sequence ID" value="QGS51691.1"/>
    <property type="molecule type" value="Genomic_DNA"/>
</dbReference>
<comment type="cofactor">
    <cofactor evidence="1">
        <name>Zn(2+)</name>
        <dbReference type="ChEBI" id="CHEBI:29105"/>
    </cofactor>
</comment>
<evidence type="ECO:0000256" key="8">
    <source>
        <dbReference type="ARBA" id="ARBA00023049"/>
    </source>
</evidence>
<dbReference type="GO" id="GO:0016805">
    <property type="term" value="F:dipeptidase activity"/>
    <property type="evidence" value="ECO:0007669"/>
    <property type="project" value="UniProtKB-KW"/>
</dbReference>
<proteinExistence type="inferred from homology"/>
<dbReference type="GO" id="GO:0008237">
    <property type="term" value="F:metallopeptidase activity"/>
    <property type="evidence" value="ECO:0007669"/>
    <property type="project" value="UniProtKB-KW"/>
</dbReference>
<dbReference type="RefSeq" id="WP_156005914.1">
    <property type="nucleotide sequence ID" value="NZ_CP046276.1"/>
</dbReference>
<evidence type="ECO:0000256" key="6">
    <source>
        <dbReference type="ARBA" id="ARBA00022833"/>
    </source>
</evidence>
<sequence length="450" mass="51311">MKINKEVLLGRYFDEAIENTKKIVAMPSYRRDLTKGSKLPQDTLNVLNYCIDLCKSWGLKTFVSEELKYGYADYGDGDKLFVIICHLDVVPPGNISEWINPPFEPKIIDDKLYGRGAFDDKGPTMMNLFAFKYLIDNGFKSNYKIRFIFGTCEETNWECMENYIANEKLCDLGYVPDGHFPVVYAEKWIADLDLIGDFKCNFEIIGGQAYNAVNDLVSYIGPKIDLIQNELEKINVKSYVENEILYVKGISAHGSLPFKGVSASNSLLFVLNKLNFDHPLIKFVANDIYADYEMKNIFGNLEDETGVLTACNGIIDINKKSFKYTLNLRIPCTRDVQKDVVEKLSSYLIEKNIKTNTVKLEDRVYFPKDSEVVTKMMSIYQEVTGDYKTEPIAIGGGTFAKSMPNIIAFGAEFDLNDSTMHSYNEYVKIEDLKKMIEIYAKSIVLLTYNQ</sequence>
<keyword evidence="6" id="KW-0862">Zinc</keyword>
<dbReference type="GO" id="GO:0006508">
    <property type="term" value="P:proteolysis"/>
    <property type="evidence" value="ECO:0007669"/>
    <property type="project" value="UniProtKB-KW"/>
</dbReference>
<dbReference type="InterPro" id="IPR050072">
    <property type="entry name" value="Peptidase_M20A"/>
</dbReference>
<keyword evidence="3" id="KW-0645">Protease</keyword>
<keyword evidence="4" id="KW-0479">Metal-binding</keyword>
<dbReference type="PANTHER" id="PTHR43808">
    <property type="entry name" value="ACETYLORNITHINE DEACETYLASE"/>
    <property type="match status" value="1"/>
</dbReference>
<keyword evidence="5" id="KW-0378">Hydrolase</keyword>
<evidence type="ECO:0000256" key="7">
    <source>
        <dbReference type="ARBA" id="ARBA00022997"/>
    </source>
</evidence>
<gene>
    <name evidence="9" type="primary">pepV</name>
    <name evidence="9" type="ORF">STABA_v1c03280</name>
</gene>